<dbReference type="Pfam" id="PF07690">
    <property type="entry name" value="MFS_1"/>
    <property type="match status" value="1"/>
</dbReference>
<keyword evidence="4 5" id="KW-0472">Membrane</keyword>
<protein>
    <submittedName>
        <fullName evidence="6">Major facilitator superfamily protein</fullName>
    </submittedName>
</protein>
<proteinExistence type="predicted"/>
<keyword evidence="2 5" id="KW-0812">Transmembrane</keyword>
<reference evidence="6 7" key="1">
    <citation type="submission" date="2018-06" db="EMBL/GenBank/DDBJ databases">
        <authorList>
            <consortium name="Pathogen Informatics"/>
            <person name="Doyle S."/>
        </authorList>
    </citation>
    <scope>NUCLEOTIDE SEQUENCE [LARGE SCALE GENOMIC DNA]</scope>
    <source>
        <strain evidence="6 7">NCTC13148</strain>
    </source>
</reference>
<evidence type="ECO:0000256" key="4">
    <source>
        <dbReference type="ARBA" id="ARBA00023136"/>
    </source>
</evidence>
<evidence type="ECO:0000256" key="1">
    <source>
        <dbReference type="ARBA" id="ARBA00022475"/>
    </source>
</evidence>
<dbReference type="Proteomes" id="UP000254255">
    <property type="component" value="Unassembled WGS sequence"/>
</dbReference>
<gene>
    <name evidence="6" type="primary">yfcJ_1</name>
    <name evidence="6" type="ORF">NCTC13148_02055</name>
</gene>
<keyword evidence="3 5" id="KW-1133">Transmembrane helix</keyword>
<sequence length="155" mass="16387">MAGFTLTAFGGAFVVMRVMFGWMPDRFGGVKVAIVSLLVETVGLLLLWQAPGAWVALAGAALTGAGCSLIFPALGVEVVKRVPSQVRGTALAVTPRFRISPRRLRAAGGNAGDHVWLLFGISCRGDLCGAGYYCHDTVISSGLTNQPDQHQDNRD</sequence>
<organism evidence="6 7">
    <name type="scientific">Escherichia coli</name>
    <dbReference type="NCBI Taxonomy" id="562"/>
    <lineage>
        <taxon>Bacteria</taxon>
        <taxon>Pseudomonadati</taxon>
        <taxon>Pseudomonadota</taxon>
        <taxon>Gammaproteobacteria</taxon>
        <taxon>Enterobacterales</taxon>
        <taxon>Enterobacteriaceae</taxon>
        <taxon>Escherichia</taxon>
    </lineage>
</organism>
<dbReference type="EMBL" id="UGET01000004">
    <property type="protein sequence ID" value="STL75721.1"/>
    <property type="molecule type" value="Genomic_DNA"/>
</dbReference>
<dbReference type="GO" id="GO:0022857">
    <property type="term" value="F:transmembrane transporter activity"/>
    <property type="evidence" value="ECO:0007669"/>
    <property type="project" value="InterPro"/>
</dbReference>
<dbReference type="InterPro" id="IPR036259">
    <property type="entry name" value="MFS_trans_sf"/>
</dbReference>
<evidence type="ECO:0000313" key="6">
    <source>
        <dbReference type="EMBL" id="STL75721.1"/>
    </source>
</evidence>
<evidence type="ECO:0000256" key="3">
    <source>
        <dbReference type="ARBA" id="ARBA00022989"/>
    </source>
</evidence>
<dbReference type="SUPFAM" id="SSF103473">
    <property type="entry name" value="MFS general substrate transporter"/>
    <property type="match status" value="1"/>
</dbReference>
<feature type="transmembrane region" description="Helical" evidence="5">
    <location>
        <begin position="6"/>
        <end position="23"/>
    </location>
</feature>
<dbReference type="Gene3D" id="1.20.1250.20">
    <property type="entry name" value="MFS general substrate transporter like domains"/>
    <property type="match status" value="1"/>
</dbReference>
<evidence type="ECO:0000256" key="2">
    <source>
        <dbReference type="ARBA" id="ARBA00022692"/>
    </source>
</evidence>
<dbReference type="InterPro" id="IPR011701">
    <property type="entry name" value="MFS"/>
</dbReference>
<dbReference type="AlphaFoldDB" id="A0A377BTT2"/>
<accession>A0A377BTT2</accession>
<feature type="transmembrane region" description="Helical" evidence="5">
    <location>
        <begin position="54"/>
        <end position="74"/>
    </location>
</feature>
<evidence type="ECO:0000313" key="7">
    <source>
        <dbReference type="Proteomes" id="UP000254255"/>
    </source>
</evidence>
<evidence type="ECO:0000256" key="5">
    <source>
        <dbReference type="SAM" id="Phobius"/>
    </source>
</evidence>
<name>A0A377BTT2_ECOLX</name>
<keyword evidence="1" id="KW-1003">Cell membrane</keyword>
<feature type="transmembrane region" description="Helical" evidence="5">
    <location>
        <begin position="30"/>
        <end position="48"/>
    </location>
</feature>